<comment type="catalytic activity">
    <reaction evidence="7">
        <text>a peptidoglycan chain = a peptidoglycan chain with N-acetyl-1,6-anhydromuramyl-[peptide] at the reducing end + a peptidoglycan chain with N-acetylglucosamine at the non-reducing end.</text>
        <dbReference type="EC" id="4.2.2.29"/>
    </reaction>
</comment>
<keyword evidence="2 7" id="KW-0812">Transmembrane</keyword>
<dbReference type="GO" id="GO:0009252">
    <property type="term" value="P:peptidoglycan biosynthetic process"/>
    <property type="evidence" value="ECO:0007669"/>
    <property type="project" value="UniProtKB-UniRule"/>
</dbReference>
<evidence type="ECO:0000256" key="4">
    <source>
        <dbReference type="ARBA" id="ARBA00023136"/>
    </source>
</evidence>
<reference evidence="9" key="1">
    <citation type="journal article" date="2018" name="Front. Microbiol.">
        <title>Genome-Based Analysis Reveals the Taxonomy and Diversity of the Family Idiomarinaceae.</title>
        <authorList>
            <person name="Liu Y."/>
            <person name="Lai Q."/>
            <person name="Shao Z."/>
        </authorList>
    </citation>
    <scope>NUCLEOTIDE SEQUENCE [LARGE SCALE GENOMIC DNA]</scope>
    <source>
        <strain evidence="9">GBPy7</strain>
    </source>
</reference>
<dbReference type="RefSeq" id="WP_126765824.1">
    <property type="nucleotide sequence ID" value="NZ_PIPJ01000002.1"/>
</dbReference>
<keyword evidence="7" id="KW-0997">Cell inner membrane</keyword>
<dbReference type="GO" id="GO:0005886">
    <property type="term" value="C:plasma membrane"/>
    <property type="evidence" value="ECO:0007669"/>
    <property type="project" value="UniProtKB-UniRule"/>
</dbReference>
<comment type="function">
    <text evidence="7">Functions as a peptidoglycan terminase that cleaves nascent peptidoglycan strands endolytically to terminate their elongation.</text>
</comment>
<sequence>MKKTVLSISLLLIILLGAGTAAGYAAVNWWFYKGSSVALATDAEQPLLFQVPRGSNPRRIAQALAADDLIPHAKLNELSFRLFFRGQRVQAGVYAIRPTDTAANIWQRIVSGRQHLFSITFVEGSEFKQWQQQLAEHEHIQVNQDAFTADELASILTDGEHAHVEGLLFPDTYRFYAGTTDLQIYQQAYQRMQATLSELWLNRDRSVPVATPYESLILASIIEKETGAEEERALVASVFVNRLRTGMRLQSDPTIIYGLGDAYRGVIYRSDIQQTTAYNTYRIDGLPPTPIAMPGRAAIAATLAPAESEYFYFVSRNDGTHVFSRTLAEHNRAVQRYQRN</sequence>
<evidence type="ECO:0000256" key="1">
    <source>
        <dbReference type="ARBA" id="ARBA00022475"/>
    </source>
</evidence>
<evidence type="ECO:0000256" key="6">
    <source>
        <dbReference type="ARBA" id="ARBA00023316"/>
    </source>
</evidence>
<dbReference type="CDD" id="cd08010">
    <property type="entry name" value="MltG_like"/>
    <property type="match status" value="1"/>
</dbReference>
<proteinExistence type="inferred from homology"/>
<gene>
    <name evidence="7" type="primary">mltG</name>
    <name evidence="8" type="ORF">CWE08_03945</name>
</gene>
<evidence type="ECO:0000313" key="9">
    <source>
        <dbReference type="Proteomes" id="UP000288395"/>
    </source>
</evidence>
<dbReference type="EMBL" id="PIPJ01000002">
    <property type="protein sequence ID" value="RUO22345.1"/>
    <property type="molecule type" value="Genomic_DNA"/>
</dbReference>
<dbReference type="Pfam" id="PF02618">
    <property type="entry name" value="YceG"/>
    <property type="match status" value="1"/>
</dbReference>
<dbReference type="Proteomes" id="UP000288395">
    <property type="component" value="Unassembled WGS sequence"/>
</dbReference>
<keyword evidence="3 7" id="KW-1133">Transmembrane helix</keyword>
<evidence type="ECO:0000313" key="8">
    <source>
        <dbReference type="EMBL" id="RUO22345.1"/>
    </source>
</evidence>
<name>A0A432W018_9GAMM</name>
<dbReference type="Gene3D" id="3.30.160.60">
    <property type="entry name" value="Classic Zinc Finger"/>
    <property type="match status" value="1"/>
</dbReference>
<dbReference type="AlphaFoldDB" id="A0A432W018"/>
<dbReference type="Gene3D" id="3.30.1490.480">
    <property type="entry name" value="Endolytic murein transglycosylase"/>
    <property type="match status" value="1"/>
</dbReference>
<evidence type="ECO:0000256" key="2">
    <source>
        <dbReference type="ARBA" id="ARBA00022692"/>
    </source>
</evidence>
<keyword evidence="4 7" id="KW-0472">Membrane</keyword>
<organism evidence="8 9">
    <name type="scientific">Aliidiomarina iranensis</name>
    <dbReference type="NCBI Taxonomy" id="1434071"/>
    <lineage>
        <taxon>Bacteria</taxon>
        <taxon>Pseudomonadati</taxon>
        <taxon>Pseudomonadota</taxon>
        <taxon>Gammaproteobacteria</taxon>
        <taxon>Alteromonadales</taxon>
        <taxon>Idiomarinaceae</taxon>
        <taxon>Aliidiomarina</taxon>
    </lineage>
</organism>
<keyword evidence="1 7" id="KW-1003">Cell membrane</keyword>
<keyword evidence="5 7" id="KW-0456">Lyase</keyword>
<dbReference type="GO" id="GO:0071555">
    <property type="term" value="P:cell wall organization"/>
    <property type="evidence" value="ECO:0007669"/>
    <property type="project" value="UniProtKB-KW"/>
</dbReference>
<dbReference type="OrthoDB" id="9814591at2"/>
<dbReference type="GO" id="GO:0008932">
    <property type="term" value="F:lytic endotransglycosylase activity"/>
    <property type="evidence" value="ECO:0007669"/>
    <property type="project" value="UniProtKB-UniRule"/>
</dbReference>
<comment type="similarity">
    <text evidence="7">Belongs to the transglycosylase MltG family.</text>
</comment>
<evidence type="ECO:0000256" key="7">
    <source>
        <dbReference type="HAMAP-Rule" id="MF_02065"/>
    </source>
</evidence>
<dbReference type="NCBIfam" id="TIGR00247">
    <property type="entry name" value="endolytic transglycosylase MltG"/>
    <property type="match status" value="1"/>
</dbReference>
<keyword evidence="6 7" id="KW-0961">Cell wall biogenesis/degradation</keyword>
<accession>A0A432W018</accession>
<dbReference type="InterPro" id="IPR003770">
    <property type="entry name" value="MLTG-like"/>
</dbReference>
<dbReference type="EC" id="4.2.2.29" evidence="7"/>
<keyword evidence="9" id="KW-1185">Reference proteome</keyword>
<evidence type="ECO:0000256" key="3">
    <source>
        <dbReference type="ARBA" id="ARBA00022989"/>
    </source>
</evidence>
<dbReference type="PANTHER" id="PTHR30518:SF2">
    <property type="entry name" value="ENDOLYTIC MUREIN TRANSGLYCOSYLASE"/>
    <property type="match status" value="1"/>
</dbReference>
<feature type="site" description="Important for catalytic activity" evidence="7">
    <location>
        <position position="225"/>
    </location>
</feature>
<comment type="caution">
    <text evidence="8">The sequence shown here is derived from an EMBL/GenBank/DDBJ whole genome shotgun (WGS) entry which is preliminary data.</text>
</comment>
<dbReference type="HAMAP" id="MF_02065">
    <property type="entry name" value="MltG"/>
    <property type="match status" value="1"/>
</dbReference>
<protein>
    <recommendedName>
        <fullName evidence="7">Endolytic murein transglycosylase</fullName>
        <ecNumber evidence="7">4.2.2.29</ecNumber>
    </recommendedName>
    <alternativeName>
        <fullName evidence="7">Peptidoglycan lytic transglycosylase</fullName>
    </alternativeName>
    <alternativeName>
        <fullName evidence="7">Peptidoglycan polymerization terminase</fullName>
    </alternativeName>
</protein>
<evidence type="ECO:0000256" key="5">
    <source>
        <dbReference type="ARBA" id="ARBA00023239"/>
    </source>
</evidence>
<dbReference type="PANTHER" id="PTHR30518">
    <property type="entry name" value="ENDOLYTIC MUREIN TRANSGLYCOSYLASE"/>
    <property type="match status" value="1"/>
</dbReference>